<organism evidence="2 3">
    <name type="scientific">Arenimonas metalli CF5-1</name>
    <dbReference type="NCBI Taxonomy" id="1384056"/>
    <lineage>
        <taxon>Bacteria</taxon>
        <taxon>Pseudomonadati</taxon>
        <taxon>Pseudomonadota</taxon>
        <taxon>Gammaproteobacteria</taxon>
        <taxon>Lysobacterales</taxon>
        <taxon>Lysobacteraceae</taxon>
        <taxon>Arenimonas</taxon>
    </lineage>
</organism>
<dbReference type="EMBL" id="AVCK01000014">
    <property type="protein sequence ID" value="KFN46664.1"/>
    <property type="molecule type" value="Genomic_DNA"/>
</dbReference>
<proteinExistence type="predicted"/>
<dbReference type="Pfam" id="PF20247">
    <property type="entry name" value="DUF6602"/>
    <property type="match status" value="1"/>
</dbReference>
<keyword evidence="3" id="KW-1185">Reference proteome</keyword>
<dbReference type="AlphaFoldDB" id="A0A091B729"/>
<dbReference type="RefSeq" id="WP_034211676.1">
    <property type="nucleotide sequence ID" value="NZ_AVCK01000014.1"/>
</dbReference>
<dbReference type="Proteomes" id="UP000029393">
    <property type="component" value="Unassembled WGS sequence"/>
</dbReference>
<protein>
    <recommendedName>
        <fullName evidence="1">DUF6602 domain-containing protein</fullName>
    </recommendedName>
</protein>
<reference evidence="2 3" key="1">
    <citation type="submission" date="2013-09" db="EMBL/GenBank/DDBJ databases">
        <title>Genome sequencing of Arenimonas metalli.</title>
        <authorList>
            <person name="Chen F."/>
            <person name="Wang G."/>
        </authorList>
    </citation>
    <scope>NUCLEOTIDE SEQUENCE [LARGE SCALE GENOMIC DNA]</scope>
    <source>
        <strain evidence="2 3">CF5-1</strain>
    </source>
</reference>
<comment type="caution">
    <text evidence="2">The sequence shown here is derived from an EMBL/GenBank/DDBJ whole genome shotgun (WGS) entry which is preliminary data.</text>
</comment>
<accession>A0A091B729</accession>
<name>A0A091B729_9GAMM</name>
<dbReference type="OrthoDB" id="3765434at2"/>
<evidence type="ECO:0000313" key="2">
    <source>
        <dbReference type="EMBL" id="KFN46664.1"/>
    </source>
</evidence>
<evidence type="ECO:0000259" key="1">
    <source>
        <dbReference type="Pfam" id="PF20247"/>
    </source>
</evidence>
<gene>
    <name evidence="2" type="ORF">N787_09695</name>
</gene>
<feature type="domain" description="DUF6602" evidence="1">
    <location>
        <begin position="24"/>
        <end position="127"/>
    </location>
</feature>
<dbReference type="InterPro" id="IPR046537">
    <property type="entry name" value="DUF6602"/>
</dbReference>
<dbReference type="STRING" id="1384056.N787_09695"/>
<dbReference type="CDD" id="cd21411">
    <property type="entry name" value="NucC"/>
    <property type="match status" value="1"/>
</dbReference>
<evidence type="ECO:0000313" key="3">
    <source>
        <dbReference type="Proteomes" id="UP000029393"/>
    </source>
</evidence>
<dbReference type="eggNOG" id="ENOG502Z7SP">
    <property type="taxonomic scope" value="Bacteria"/>
</dbReference>
<sequence length="238" mass="26498">MKHFKIGTVFEHLHEQVERDLATARQALAHPTDKGDASESTWIELLSEYLPRRYVASKAHVVDCRGKVSEQIDVVIHDRYYSPTVFAFKNKLFVPVESVYAVFEAKQEASSTTIKCAQKKAASVRRLHRYSAMVKTLNGPANCEPQPILAGLLALSSSWNPPFGDAFKRQLDADLDGGILDIGCVASHGWFHRSTAGIASLEVAPTSATRFLFELMARLQDMANVVPIDFRAYARHIP</sequence>